<dbReference type="EMBL" id="JALGAR010000002">
    <property type="protein sequence ID" value="MCI4657894.1"/>
    <property type="molecule type" value="Genomic_DNA"/>
</dbReference>
<proteinExistence type="predicted"/>
<dbReference type="AlphaFoldDB" id="A0AA41UH15"/>
<evidence type="ECO:0000313" key="2">
    <source>
        <dbReference type="EMBL" id="MCI4657894.1"/>
    </source>
</evidence>
<organism evidence="2 3">
    <name type="scientific">Cryobacterium zhongshanensis</name>
    <dbReference type="NCBI Taxonomy" id="2928153"/>
    <lineage>
        <taxon>Bacteria</taxon>
        <taxon>Bacillati</taxon>
        <taxon>Actinomycetota</taxon>
        <taxon>Actinomycetes</taxon>
        <taxon>Micrococcales</taxon>
        <taxon>Microbacteriaceae</taxon>
        <taxon>Cryobacterium</taxon>
    </lineage>
</organism>
<dbReference type="Proteomes" id="UP001165341">
    <property type="component" value="Unassembled WGS sequence"/>
</dbReference>
<keyword evidence="1" id="KW-0472">Membrane</keyword>
<evidence type="ECO:0000256" key="1">
    <source>
        <dbReference type="SAM" id="Phobius"/>
    </source>
</evidence>
<sequence length="178" mass="17855">MMALSLNGAAAAFAVLLTLGGLGCHLALPRRSRHDGAGIFASVVAGVSTLDMVCPGVSLLPPLLWAPGLLLVGLVLLLSRGSRVDIALDSAGLILMGALWLMPVGHAATHPGSVSSAPQGHHAAALVDPALAVAVLCILFLAATIAVCVRTGTSGHPRRWGQAMMAGSMVAMAVAMAS</sequence>
<keyword evidence="3" id="KW-1185">Reference proteome</keyword>
<evidence type="ECO:0000313" key="3">
    <source>
        <dbReference type="Proteomes" id="UP001165341"/>
    </source>
</evidence>
<keyword evidence="1" id="KW-0812">Transmembrane</keyword>
<reference evidence="2" key="1">
    <citation type="submission" date="2022-03" db="EMBL/GenBank/DDBJ databases">
        <title>Cryobacterium sp. nov. strain ZS14-85, isolated from Antarctic soil.</title>
        <authorList>
            <person name="Li J."/>
            <person name="Niu G."/>
        </authorList>
    </citation>
    <scope>NUCLEOTIDE SEQUENCE</scope>
    <source>
        <strain evidence="2">ZS14-85</strain>
    </source>
</reference>
<accession>A0AA41UH15</accession>
<name>A0AA41UH15_9MICO</name>
<comment type="caution">
    <text evidence="2">The sequence shown here is derived from an EMBL/GenBank/DDBJ whole genome shotgun (WGS) entry which is preliminary data.</text>
</comment>
<gene>
    <name evidence="2" type="ORF">MQH31_08750</name>
</gene>
<keyword evidence="1" id="KW-1133">Transmembrane helix</keyword>
<protein>
    <submittedName>
        <fullName evidence="2">Uncharacterized protein</fullName>
    </submittedName>
</protein>
<feature type="transmembrane region" description="Helical" evidence="1">
    <location>
        <begin position="59"/>
        <end position="78"/>
    </location>
</feature>
<feature type="transmembrane region" description="Helical" evidence="1">
    <location>
        <begin position="129"/>
        <end position="148"/>
    </location>
</feature>
<feature type="transmembrane region" description="Helical" evidence="1">
    <location>
        <begin position="90"/>
        <end position="109"/>
    </location>
</feature>
<dbReference type="RefSeq" id="WP_243011728.1">
    <property type="nucleotide sequence ID" value="NZ_JALGAR010000002.1"/>
</dbReference>